<dbReference type="PROSITE" id="PS50928">
    <property type="entry name" value="ABC_TM1"/>
    <property type="match status" value="1"/>
</dbReference>
<keyword evidence="5 7" id="KW-1133">Transmembrane helix</keyword>
<dbReference type="CDD" id="cd06261">
    <property type="entry name" value="TM_PBP2"/>
    <property type="match status" value="1"/>
</dbReference>
<keyword evidence="4 7" id="KW-0812">Transmembrane</keyword>
<dbReference type="InterPro" id="IPR035906">
    <property type="entry name" value="MetI-like_sf"/>
</dbReference>
<keyword evidence="3" id="KW-1003">Cell membrane</keyword>
<feature type="transmembrane region" description="Helical" evidence="7">
    <location>
        <begin position="9"/>
        <end position="30"/>
    </location>
</feature>
<keyword evidence="10" id="KW-1185">Reference proteome</keyword>
<evidence type="ECO:0000313" key="10">
    <source>
        <dbReference type="Proteomes" id="UP000182652"/>
    </source>
</evidence>
<evidence type="ECO:0000256" key="3">
    <source>
        <dbReference type="ARBA" id="ARBA00022475"/>
    </source>
</evidence>
<feature type="transmembrane region" description="Helical" evidence="7">
    <location>
        <begin position="181"/>
        <end position="200"/>
    </location>
</feature>
<name>A0A1H4JJ73_9MICC</name>
<comment type="similarity">
    <text evidence="7">Belongs to the binding-protein-dependent transport system permease family.</text>
</comment>
<dbReference type="Pfam" id="PF19300">
    <property type="entry name" value="BPD_transp_1_N"/>
    <property type="match status" value="1"/>
</dbReference>
<keyword evidence="2 7" id="KW-0813">Transport</keyword>
<keyword evidence="6 7" id="KW-0472">Membrane</keyword>
<evidence type="ECO:0000256" key="4">
    <source>
        <dbReference type="ARBA" id="ARBA00022692"/>
    </source>
</evidence>
<dbReference type="PANTHER" id="PTHR30465:SF0">
    <property type="entry name" value="OLIGOPEPTIDE TRANSPORT SYSTEM PERMEASE PROTEIN APPB"/>
    <property type="match status" value="1"/>
</dbReference>
<accession>A0A1H4JJ73</accession>
<proteinExistence type="inferred from homology"/>
<dbReference type="RefSeq" id="WP_066216985.1">
    <property type="nucleotide sequence ID" value="NZ_FNSN01000003.1"/>
</dbReference>
<evidence type="ECO:0000313" key="9">
    <source>
        <dbReference type="EMBL" id="SEB45926.1"/>
    </source>
</evidence>
<feature type="transmembrane region" description="Helical" evidence="7">
    <location>
        <begin position="285"/>
        <end position="311"/>
    </location>
</feature>
<dbReference type="Gene3D" id="1.10.3720.10">
    <property type="entry name" value="MetI-like"/>
    <property type="match status" value="1"/>
</dbReference>
<feature type="transmembrane region" description="Helical" evidence="7">
    <location>
        <begin position="97"/>
        <end position="117"/>
    </location>
</feature>
<dbReference type="PANTHER" id="PTHR30465">
    <property type="entry name" value="INNER MEMBRANE ABC TRANSPORTER"/>
    <property type="match status" value="1"/>
</dbReference>
<comment type="subcellular location">
    <subcellularLocation>
        <location evidence="1 7">Cell membrane</location>
        <topology evidence="1 7">Multi-pass membrane protein</topology>
    </subcellularLocation>
</comment>
<evidence type="ECO:0000256" key="6">
    <source>
        <dbReference type="ARBA" id="ARBA00023136"/>
    </source>
</evidence>
<dbReference type="EMBL" id="FNSN01000003">
    <property type="protein sequence ID" value="SEB45926.1"/>
    <property type="molecule type" value="Genomic_DNA"/>
</dbReference>
<feature type="transmembrane region" description="Helical" evidence="7">
    <location>
        <begin position="239"/>
        <end position="265"/>
    </location>
</feature>
<dbReference type="Proteomes" id="UP000182652">
    <property type="component" value="Unassembled WGS sequence"/>
</dbReference>
<dbReference type="InterPro" id="IPR045621">
    <property type="entry name" value="BPD_transp_1_N"/>
</dbReference>
<evidence type="ECO:0000256" key="5">
    <source>
        <dbReference type="ARBA" id="ARBA00022989"/>
    </source>
</evidence>
<evidence type="ECO:0000256" key="2">
    <source>
        <dbReference type="ARBA" id="ARBA00022448"/>
    </source>
</evidence>
<dbReference type="SUPFAM" id="SSF161098">
    <property type="entry name" value="MetI-like"/>
    <property type="match status" value="1"/>
</dbReference>
<dbReference type="InterPro" id="IPR000515">
    <property type="entry name" value="MetI-like"/>
</dbReference>
<evidence type="ECO:0000256" key="7">
    <source>
        <dbReference type="RuleBase" id="RU363032"/>
    </source>
</evidence>
<feature type="domain" description="ABC transmembrane type-1" evidence="8">
    <location>
        <begin position="93"/>
        <end position="304"/>
    </location>
</feature>
<evidence type="ECO:0000256" key="1">
    <source>
        <dbReference type="ARBA" id="ARBA00004651"/>
    </source>
</evidence>
<evidence type="ECO:0000259" key="8">
    <source>
        <dbReference type="PROSITE" id="PS50928"/>
    </source>
</evidence>
<reference evidence="9 10" key="1">
    <citation type="submission" date="2016-10" db="EMBL/GenBank/DDBJ databases">
        <authorList>
            <person name="de Groot N.N."/>
        </authorList>
    </citation>
    <scope>NUCLEOTIDE SEQUENCE [LARGE SCALE GENOMIC DNA]</scope>
    <source>
        <strain evidence="9 10">DSM 10495</strain>
    </source>
</reference>
<dbReference type="AlphaFoldDB" id="A0A1H4JJ73"/>
<organism evidence="9 10">
    <name type="scientific">Arthrobacter woluwensis</name>
    <dbReference type="NCBI Taxonomy" id="156980"/>
    <lineage>
        <taxon>Bacteria</taxon>
        <taxon>Bacillati</taxon>
        <taxon>Actinomycetota</taxon>
        <taxon>Actinomycetes</taxon>
        <taxon>Micrococcales</taxon>
        <taxon>Micrococcaceae</taxon>
        <taxon>Arthrobacter</taxon>
    </lineage>
</organism>
<dbReference type="STRING" id="156980.SAMN04489745_0195"/>
<protein>
    <submittedName>
        <fullName evidence="9">Peptide/nickel transport system permease protein</fullName>
    </submittedName>
</protein>
<sequence>MTRYVLKRLGLMALLLFGVSILVFFLFALMPGDYFSSNRQLTPQRKAELRALNGLDQPVPVRYFIWLGNMLRGEFGYSLVYNRPVTELLGPLIGNSFVIAFAGFVLTWAIALVCGVLSATRQYSWFDRLVTAGLFASLSVPSFFIGLLAIKVFAVDLRWLPTGGMLDTASSSDGFAQLLEIARHMVLPVGILTFLGAGALTRYFRSGMLEALHADFIRTARAKGLRERSVVFSHALRNALLPAITLLAFELPALFSGAIITEQIFNWPGVGRIQLESVQTRDYAVLMTVTMLLAFLTILGSFLADVLYAVADPRVRLLGSRRAA</sequence>
<dbReference type="Pfam" id="PF00528">
    <property type="entry name" value="BPD_transp_1"/>
    <property type="match status" value="1"/>
</dbReference>
<dbReference type="GO" id="GO:0055085">
    <property type="term" value="P:transmembrane transport"/>
    <property type="evidence" value="ECO:0007669"/>
    <property type="project" value="InterPro"/>
</dbReference>
<dbReference type="GO" id="GO:0005886">
    <property type="term" value="C:plasma membrane"/>
    <property type="evidence" value="ECO:0007669"/>
    <property type="project" value="UniProtKB-SubCell"/>
</dbReference>
<gene>
    <name evidence="9" type="ORF">SAMN04489745_0195</name>
</gene>
<feature type="transmembrane region" description="Helical" evidence="7">
    <location>
        <begin position="129"/>
        <end position="150"/>
    </location>
</feature>
<dbReference type="OrthoDB" id="3543764at2"/>